<dbReference type="PANTHER" id="PTHR37984:SF7">
    <property type="entry name" value="INTEGRASE CATALYTIC DOMAIN-CONTAINING PROTEIN"/>
    <property type="match status" value="1"/>
</dbReference>
<dbReference type="GeneTree" id="ENSGT00490000044642"/>
<reference evidence="2" key="1">
    <citation type="submission" date="2025-08" db="UniProtKB">
        <authorList>
            <consortium name="Ensembl"/>
        </authorList>
    </citation>
    <scope>IDENTIFICATION</scope>
</reference>
<evidence type="ECO:0000256" key="1">
    <source>
        <dbReference type="SAM" id="MobiDB-lite"/>
    </source>
</evidence>
<reference evidence="2" key="2">
    <citation type="submission" date="2025-09" db="UniProtKB">
        <authorList>
            <consortium name="Ensembl"/>
        </authorList>
    </citation>
    <scope>IDENTIFICATION</scope>
</reference>
<name>A0A673W1F4_SALTR</name>
<keyword evidence="3" id="KW-1185">Reference proteome</keyword>
<dbReference type="GO" id="GO:0003676">
    <property type="term" value="F:nucleic acid binding"/>
    <property type="evidence" value="ECO:0007669"/>
    <property type="project" value="InterPro"/>
</dbReference>
<dbReference type="InterPro" id="IPR012337">
    <property type="entry name" value="RNaseH-like_sf"/>
</dbReference>
<dbReference type="AlphaFoldDB" id="A0A673W1F4"/>
<evidence type="ECO:0000313" key="3">
    <source>
        <dbReference type="Proteomes" id="UP000472277"/>
    </source>
</evidence>
<proteinExistence type="predicted"/>
<evidence type="ECO:0008006" key="4">
    <source>
        <dbReference type="Google" id="ProtNLM"/>
    </source>
</evidence>
<sequence length="400" mass="45094">MFVRWRIPTELVSDNATQFVCTEFKEFIKKYVSQTNGAAERAVQTANQIVKQPDLHMALMCYRATAISATGASPAQLMTERQIRTTVPVLDGKLQPKRFSHNTVKQKDQKAKQAYQFFYNRRHTVRPLLELNPGQSVRVKLDGEKGWKTPAVVISKSPEPRSYVVETEHGTIAQRNRQHLQAFAESPTPERTTKESPTPERTTKESSTPERTTKESSTPKRTTKESPTPERTTKESPTPERTTKESPTPERTPKESPTPERTTKESPTPERTTKESPTPERTTKESPTPERTTKESPTPERTTKESPTPERTTKESPTPERTTKESPTPERTTKESPTPERTTKESPTPERTTKESPSLPVSHLTPIPSLSPPPQPASPQLVRMTSRGGEVKLPLRFRDT</sequence>
<protein>
    <recommendedName>
        <fullName evidence="4">Integrase catalytic domain-containing protein</fullName>
    </recommendedName>
</protein>
<dbReference type="OMA" id="CYRATAI"/>
<dbReference type="Gene3D" id="3.30.420.10">
    <property type="entry name" value="Ribonuclease H-like superfamily/Ribonuclease H"/>
    <property type="match status" value="1"/>
</dbReference>
<dbReference type="InterPro" id="IPR036397">
    <property type="entry name" value="RNaseH_sf"/>
</dbReference>
<dbReference type="InParanoid" id="A0A673W1F4"/>
<dbReference type="Proteomes" id="UP000472277">
    <property type="component" value="Chromosome 3"/>
</dbReference>
<dbReference type="InterPro" id="IPR050951">
    <property type="entry name" value="Retrovirus_Pol_polyprotein"/>
</dbReference>
<accession>A0A673W1F4</accession>
<dbReference type="Ensembl" id="ENSSTUT00000002512.1">
    <property type="protein sequence ID" value="ENSSTUP00000002357.1"/>
    <property type="gene ID" value="ENSSTUG00000001219.1"/>
</dbReference>
<feature type="compositionally biased region" description="Basic and acidic residues" evidence="1">
    <location>
        <begin position="191"/>
        <end position="354"/>
    </location>
</feature>
<evidence type="ECO:0000313" key="2">
    <source>
        <dbReference type="Ensembl" id="ENSSTUP00000002357.1"/>
    </source>
</evidence>
<dbReference type="SUPFAM" id="SSF53098">
    <property type="entry name" value="Ribonuclease H-like"/>
    <property type="match status" value="1"/>
</dbReference>
<dbReference type="PANTHER" id="PTHR37984">
    <property type="entry name" value="PROTEIN CBG26694"/>
    <property type="match status" value="1"/>
</dbReference>
<feature type="region of interest" description="Disordered" evidence="1">
    <location>
        <begin position="181"/>
        <end position="400"/>
    </location>
</feature>
<organism evidence="2 3">
    <name type="scientific">Salmo trutta</name>
    <name type="common">Brown trout</name>
    <dbReference type="NCBI Taxonomy" id="8032"/>
    <lineage>
        <taxon>Eukaryota</taxon>
        <taxon>Metazoa</taxon>
        <taxon>Chordata</taxon>
        <taxon>Craniata</taxon>
        <taxon>Vertebrata</taxon>
        <taxon>Euteleostomi</taxon>
        <taxon>Actinopterygii</taxon>
        <taxon>Neopterygii</taxon>
        <taxon>Teleostei</taxon>
        <taxon>Protacanthopterygii</taxon>
        <taxon>Salmoniformes</taxon>
        <taxon>Salmonidae</taxon>
        <taxon>Salmoninae</taxon>
        <taxon>Salmo</taxon>
    </lineage>
</organism>